<dbReference type="AlphaFoldDB" id="A0AAV5G925"/>
<dbReference type="EMBL" id="BQKK01000002">
    <property type="protein sequence ID" value="GJN42615.1"/>
    <property type="molecule type" value="Genomic_DNA"/>
</dbReference>
<organism evidence="1 2">
    <name type="scientific">Corynebacterium ammoniagenes</name>
    <name type="common">Brevibacterium ammoniagenes</name>
    <dbReference type="NCBI Taxonomy" id="1697"/>
    <lineage>
        <taxon>Bacteria</taxon>
        <taxon>Bacillati</taxon>
        <taxon>Actinomycetota</taxon>
        <taxon>Actinomycetes</taxon>
        <taxon>Mycobacteriales</taxon>
        <taxon>Corynebacteriaceae</taxon>
        <taxon>Corynebacterium</taxon>
    </lineage>
</organism>
<sequence>MAQMAGVCLQMLVLTECGTDRAFEVTGMGAESKGGKLHMCGQVFYRSEHLCRMRVVDIADRPGFLVVVDPQRGGDI</sequence>
<accession>A0AAV5G925</accession>
<protein>
    <recommendedName>
        <fullName evidence="3">Secreted protein</fullName>
    </recommendedName>
</protein>
<proteinExistence type="predicted"/>
<comment type="caution">
    <text evidence="1">The sequence shown here is derived from an EMBL/GenBank/DDBJ whole genome shotgun (WGS) entry which is preliminary data.</text>
</comment>
<gene>
    <name evidence="1" type="ORF">CAT723_10940</name>
</gene>
<evidence type="ECO:0000313" key="2">
    <source>
        <dbReference type="Proteomes" id="UP001054925"/>
    </source>
</evidence>
<evidence type="ECO:0008006" key="3">
    <source>
        <dbReference type="Google" id="ProtNLM"/>
    </source>
</evidence>
<reference evidence="1" key="1">
    <citation type="submission" date="2021-12" db="EMBL/GenBank/DDBJ databases">
        <title>Draft genome sequence of Corynebacterium ammoniagenes strain T-723.</title>
        <authorList>
            <person name="Matsuzawa M."/>
            <person name="Hiratani M."/>
            <person name="Abe I."/>
            <person name="Tsuji Y."/>
            <person name="Nakamura J."/>
        </authorList>
    </citation>
    <scope>NUCLEOTIDE SEQUENCE</scope>
    <source>
        <strain evidence="1">T-723</strain>
    </source>
</reference>
<evidence type="ECO:0000313" key="1">
    <source>
        <dbReference type="EMBL" id="GJN42615.1"/>
    </source>
</evidence>
<dbReference type="Proteomes" id="UP001054925">
    <property type="component" value="Unassembled WGS sequence"/>
</dbReference>
<name>A0AAV5G925_CORAM</name>